<sequence>MTSKGYQKMSAVSLALIAIIAVGWVLNAAQAILLPIVLGGLLAFLMNGISRELERLPLYSKIVPGPLRLWVTSVVLFVLLMGGVGFFARNMEPVVRALPEYVDGLSSVVSDTASRFDYEIELTWQSMDKLLFDTINLQAIIRYVLNSLSWSAGYMAMVYLYAILFLIEKQTVALKIRALFPTQEARENVWGIIDVIISQIGTYFTTKTLINVVLGVLCWGILVVFGVEFAAFFAVLTAIFNYIPYVGSWIAMALPMLFALGQFGLSLPLLGLLAALSGAQVAVGYFWEPRFMGRSMNISPVIVMISLAAWTAIWGPVGAILSVVLTSAIMTILALFETTRPLAILLTETGEAPVTRTGLPKSGADGA</sequence>
<feature type="transmembrane region" description="Helical" evidence="6">
    <location>
        <begin position="242"/>
        <end position="261"/>
    </location>
</feature>
<dbReference type="RefSeq" id="WP_138015874.1">
    <property type="nucleotide sequence ID" value="NZ_SULI01000007.1"/>
</dbReference>
<evidence type="ECO:0000256" key="2">
    <source>
        <dbReference type="ARBA" id="ARBA00009773"/>
    </source>
</evidence>
<evidence type="ECO:0000313" key="7">
    <source>
        <dbReference type="EMBL" id="TKZ21045.1"/>
    </source>
</evidence>
<evidence type="ECO:0000256" key="6">
    <source>
        <dbReference type="SAM" id="Phobius"/>
    </source>
</evidence>
<evidence type="ECO:0000256" key="5">
    <source>
        <dbReference type="ARBA" id="ARBA00023136"/>
    </source>
</evidence>
<name>A0A4U7N5G1_9RHOB</name>
<organism evidence="7 8">
    <name type="scientific">Shimia litoralis</name>
    <dbReference type="NCBI Taxonomy" id="420403"/>
    <lineage>
        <taxon>Bacteria</taxon>
        <taxon>Pseudomonadati</taxon>
        <taxon>Pseudomonadota</taxon>
        <taxon>Alphaproteobacteria</taxon>
        <taxon>Rhodobacterales</taxon>
        <taxon>Roseobacteraceae</taxon>
    </lineage>
</organism>
<dbReference type="Proteomes" id="UP000306575">
    <property type="component" value="Unassembled WGS sequence"/>
</dbReference>
<feature type="transmembrane region" description="Helical" evidence="6">
    <location>
        <begin position="148"/>
        <end position="167"/>
    </location>
</feature>
<protein>
    <submittedName>
        <fullName evidence="7">AI-2E family transporter</fullName>
    </submittedName>
</protein>
<reference evidence="7 8" key="1">
    <citation type="submission" date="2019-04" db="EMBL/GenBank/DDBJ databases">
        <title>Genome sequence of Pelagicola litoralis CL-ES2.</title>
        <authorList>
            <person name="Cao J."/>
        </authorList>
    </citation>
    <scope>NUCLEOTIDE SEQUENCE [LARGE SCALE GENOMIC DNA]</scope>
    <source>
        <strain evidence="7 8">CL-ES2</strain>
    </source>
</reference>
<keyword evidence="8" id="KW-1185">Reference proteome</keyword>
<feature type="transmembrane region" description="Helical" evidence="6">
    <location>
        <begin position="9"/>
        <end position="26"/>
    </location>
</feature>
<comment type="subcellular location">
    <subcellularLocation>
        <location evidence="1">Membrane</location>
        <topology evidence="1">Multi-pass membrane protein</topology>
    </subcellularLocation>
</comment>
<feature type="transmembrane region" description="Helical" evidence="6">
    <location>
        <begin position="319"/>
        <end position="336"/>
    </location>
</feature>
<evidence type="ECO:0000256" key="1">
    <source>
        <dbReference type="ARBA" id="ARBA00004141"/>
    </source>
</evidence>
<evidence type="ECO:0000256" key="3">
    <source>
        <dbReference type="ARBA" id="ARBA00022692"/>
    </source>
</evidence>
<comment type="caution">
    <text evidence="7">The sequence shown here is derived from an EMBL/GenBank/DDBJ whole genome shotgun (WGS) entry which is preliminary data.</text>
</comment>
<dbReference type="OrthoDB" id="9799225at2"/>
<dbReference type="PANTHER" id="PTHR21716:SF64">
    <property type="entry name" value="AI-2 TRANSPORT PROTEIN TQSA"/>
    <property type="match status" value="1"/>
</dbReference>
<dbReference type="Pfam" id="PF01594">
    <property type="entry name" value="AI-2E_transport"/>
    <property type="match status" value="1"/>
</dbReference>
<feature type="transmembrane region" description="Helical" evidence="6">
    <location>
        <begin position="296"/>
        <end position="313"/>
    </location>
</feature>
<keyword evidence="3 6" id="KW-0812">Transmembrane</keyword>
<dbReference type="GO" id="GO:0055085">
    <property type="term" value="P:transmembrane transport"/>
    <property type="evidence" value="ECO:0007669"/>
    <property type="project" value="TreeGrafter"/>
</dbReference>
<keyword evidence="4 6" id="KW-1133">Transmembrane helix</keyword>
<dbReference type="EMBL" id="SULI01000007">
    <property type="protein sequence ID" value="TKZ21045.1"/>
    <property type="molecule type" value="Genomic_DNA"/>
</dbReference>
<dbReference type="GO" id="GO:0016020">
    <property type="term" value="C:membrane"/>
    <property type="evidence" value="ECO:0007669"/>
    <property type="project" value="UniProtKB-SubCell"/>
</dbReference>
<dbReference type="InterPro" id="IPR002549">
    <property type="entry name" value="AI-2E-like"/>
</dbReference>
<gene>
    <name evidence="7" type="ORF">FAP39_07980</name>
</gene>
<comment type="similarity">
    <text evidence="2">Belongs to the autoinducer-2 exporter (AI-2E) (TC 2.A.86) family.</text>
</comment>
<proteinExistence type="inferred from homology"/>
<dbReference type="AlphaFoldDB" id="A0A4U7N5G1"/>
<evidence type="ECO:0000256" key="4">
    <source>
        <dbReference type="ARBA" id="ARBA00022989"/>
    </source>
</evidence>
<feature type="transmembrane region" description="Helical" evidence="6">
    <location>
        <begin position="212"/>
        <end position="235"/>
    </location>
</feature>
<feature type="transmembrane region" description="Helical" evidence="6">
    <location>
        <begin position="267"/>
        <end position="287"/>
    </location>
</feature>
<feature type="transmembrane region" description="Helical" evidence="6">
    <location>
        <begin position="69"/>
        <end position="88"/>
    </location>
</feature>
<dbReference type="PANTHER" id="PTHR21716">
    <property type="entry name" value="TRANSMEMBRANE PROTEIN"/>
    <property type="match status" value="1"/>
</dbReference>
<evidence type="ECO:0000313" key="8">
    <source>
        <dbReference type="Proteomes" id="UP000306575"/>
    </source>
</evidence>
<keyword evidence="5 6" id="KW-0472">Membrane</keyword>
<accession>A0A4U7N5G1</accession>